<dbReference type="InterPro" id="IPR002035">
    <property type="entry name" value="VWF_A"/>
</dbReference>
<dbReference type="Proteomes" id="UP000323720">
    <property type="component" value="Unassembled WGS sequence"/>
</dbReference>
<evidence type="ECO:0000313" key="2">
    <source>
        <dbReference type="EMBL" id="TYB74047.1"/>
    </source>
</evidence>
<organism evidence="2 3">
    <name type="scientific">Bizionia myxarmorum</name>
    <dbReference type="NCBI Taxonomy" id="291186"/>
    <lineage>
        <taxon>Bacteria</taxon>
        <taxon>Pseudomonadati</taxon>
        <taxon>Bacteroidota</taxon>
        <taxon>Flavobacteriia</taxon>
        <taxon>Flavobacteriales</taxon>
        <taxon>Flavobacteriaceae</taxon>
        <taxon>Bizionia</taxon>
    </lineage>
</organism>
<evidence type="ECO:0000313" key="3">
    <source>
        <dbReference type="Proteomes" id="UP000323720"/>
    </source>
</evidence>
<dbReference type="PROSITE" id="PS50234">
    <property type="entry name" value="VWFA"/>
    <property type="match status" value="1"/>
</dbReference>
<accession>A0A5D0QXW1</accession>
<dbReference type="Pfam" id="PF00092">
    <property type="entry name" value="VWA"/>
    <property type="match status" value="1"/>
</dbReference>
<feature type="domain" description="VWFA" evidence="1">
    <location>
        <begin position="45"/>
        <end position="248"/>
    </location>
</feature>
<keyword evidence="3" id="KW-1185">Reference proteome</keyword>
<dbReference type="AlphaFoldDB" id="A0A5D0QXW1"/>
<dbReference type="SUPFAM" id="SSF53300">
    <property type="entry name" value="vWA-like"/>
    <property type="match status" value="1"/>
</dbReference>
<sequence length="249" mass="27968">MSNKLQKKQAPSIVVKPTIDLTKINTGALTAGLSKLTIPRLFYQLVIFVMDGSGSMTYEGKTGKSKGDELSDSLIDTLKRLKASKNKNCFDVSMYAYANESICVLRQVPIKDLDLTKNYNPCDFITHYNSTKLGETMEAVKQECNDYLKINGEKNAQALIIVLSDGVVFDYDLSLKKCNELKLNNKITIASIFFESVSWQEGFNIDDLESYKKYMQDMASNESLFTSTLNADEIRNHMIKSISTVSKIN</sequence>
<dbReference type="InterPro" id="IPR036465">
    <property type="entry name" value="vWFA_dom_sf"/>
</dbReference>
<comment type="caution">
    <text evidence="2">The sequence shown here is derived from an EMBL/GenBank/DDBJ whole genome shotgun (WGS) entry which is preliminary data.</text>
</comment>
<dbReference type="OrthoDB" id="1437859at2"/>
<dbReference type="EMBL" id="VSKK01000006">
    <property type="protein sequence ID" value="TYB74047.1"/>
    <property type="molecule type" value="Genomic_DNA"/>
</dbReference>
<dbReference type="Gene3D" id="3.40.50.410">
    <property type="entry name" value="von Willebrand factor, type A domain"/>
    <property type="match status" value="1"/>
</dbReference>
<name>A0A5D0QXW1_9FLAO</name>
<dbReference type="RefSeq" id="WP_148405368.1">
    <property type="nucleotide sequence ID" value="NZ_VSKK01000006.1"/>
</dbReference>
<protein>
    <submittedName>
        <fullName evidence="2">VWA domain-containing protein</fullName>
    </submittedName>
</protein>
<gene>
    <name evidence="2" type="ORF">ES674_14950</name>
</gene>
<evidence type="ECO:0000259" key="1">
    <source>
        <dbReference type="PROSITE" id="PS50234"/>
    </source>
</evidence>
<proteinExistence type="predicted"/>
<reference evidence="2 3" key="1">
    <citation type="submission" date="2019-08" db="EMBL/GenBank/DDBJ databases">
        <title>Genomes of Antarctic Bizionia species.</title>
        <authorList>
            <person name="Bowman J.P."/>
        </authorList>
    </citation>
    <scope>NUCLEOTIDE SEQUENCE [LARGE SCALE GENOMIC DNA]</scope>
    <source>
        <strain evidence="2 3">ADA-4</strain>
    </source>
</reference>